<dbReference type="GeneID" id="78288682"/>
<organism evidence="1 2">
    <name type="scientific">Thomasclavelia cocleata</name>
    <dbReference type="NCBI Taxonomy" id="69824"/>
    <lineage>
        <taxon>Bacteria</taxon>
        <taxon>Bacillati</taxon>
        <taxon>Bacillota</taxon>
        <taxon>Erysipelotrichia</taxon>
        <taxon>Erysipelotrichales</taxon>
        <taxon>Coprobacillaceae</taxon>
        <taxon>Thomasclavelia</taxon>
    </lineage>
</organism>
<evidence type="ECO:0000313" key="2">
    <source>
        <dbReference type="Proteomes" id="UP000198558"/>
    </source>
</evidence>
<protein>
    <submittedName>
        <fullName evidence="1">Uncharacterized protein</fullName>
    </submittedName>
</protein>
<dbReference type="EMBL" id="FOIN01000020">
    <property type="protein sequence ID" value="SET59337.1"/>
    <property type="molecule type" value="Genomic_DNA"/>
</dbReference>
<keyword evidence="2" id="KW-1185">Reference proteome</keyword>
<gene>
    <name evidence="1" type="ORF">SAMN04489758_12046</name>
</gene>
<dbReference type="RefSeq" id="WP_092354411.1">
    <property type="nucleotide sequence ID" value="NZ_FOIN01000020.1"/>
</dbReference>
<dbReference type="AlphaFoldDB" id="A0A1I0FM75"/>
<name>A0A1I0FM75_9FIRM</name>
<accession>A0A1I0FM75</accession>
<evidence type="ECO:0000313" key="1">
    <source>
        <dbReference type="EMBL" id="SET59337.1"/>
    </source>
</evidence>
<reference evidence="2" key="1">
    <citation type="submission" date="2016-10" db="EMBL/GenBank/DDBJ databases">
        <authorList>
            <person name="Varghese N."/>
            <person name="Submissions S."/>
        </authorList>
    </citation>
    <scope>NUCLEOTIDE SEQUENCE [LARGE SCALE GENOMIC DNA]</scope>
    <source>
        <strain evidence="2">DSM 1551</strain>
    </source>
</reference>
<sequence>MYSPAGGGAISEKLYDINTSYKWGSAAHRSIDFTYRYGYERVEAGSYGMATTYRTPYYTSTIHGE</sequence>
<proteinExistence type="predicted"/>
<dbReference type="Proteomes" id="UP000198558">
    <property type="component" value="Unassembled WGS sequence"/>
</dbReference>